<keyword evidence="7 12" id="KW-0408">Iron</keyword>
<protein>
    <recommendedName>
        <fullName evidence="12">NADH-quinone oxidoreductase subunit I</fullName>
        <ecNumber evidence="12">7.1.1.-</ecNumber>
    </recommendedName>
    <alternativeName>
        <fullName evidence="12">NADH dehydrogenase I subunit I</fullName>
    </alternativeName>
    <alternativeName>
        <fullName evidence="12">NDH-1 subunit I</fullName>
    </alternativeName>
</protein>
<gene>
    <name evidence="12" type="primary">nuoI</name>
    <name evidence="14" type="ORF">HELGO_WM4471</name>
</gene>
<dbReference type="EMBL" id="CACVAP010000053">
    <property type="protein sequence ID" value="CAA6807751.1"/>
    <property type="molecule type" value="Genomic_DNA"/>
</dbReference>
<dbReference type="SUPFAM" id="SSF54862">
    <property type="entry name" value="4Fe-4S ferredoxins"/>
    <property type="match status" value="1"/>
</dbReference>
<dbReference type="InterPro" id="IPR017900">
    <property type="entry name" value="4Fe4S_Fe_S_CS"/>
</dbReference>
<dbReference type="GO" id="GO:0050136">
    <property type="term" value="F:NADH dehydrogenase (quinone) (non-electrogenic) activity"/>
    <property type="evidence" value="ECO:0007669"/>
    <property type="project" value="UniProtKB-UniRule"/>
</dbReference>
<feature type="binding site" evidence="12">
    <location>
        <position position="86"/>
    </location>
    <ligand>
        <name>[4Fe-4S] cluster</name>
        <dbReference type="ChEBI" id="CHEBI:49883"/>
        <label>2</label>
    </ligand>
</feature>
<evidence type="ECO:0000313" key="14">
    <source>
        <dbReference type="EMBL" id="CAA6807751.1"/>
    </source>
</evidence>
<name>A0A6S6SXK5_9BACT</name>
<keyword evidence="9 12" id="KW-0520">NAD</keyword>
<comment type="catalytic activity">
    <reaction evidence="12">
        <text>a quinone + NADH + 5 H(+)(in) = a quinol + NAD(+) + 4 H(+)(out)</text>
        <dbReference type="Rhea" id="RHEA:57888"/>
        <dbReference type="ChEBI" id="CHEBI:15378"/>
        <dbReference type="ChEBI" id="CHEBI:24646"/>
        <dbReference type="ChEBI" id="CHEBI:57540"/>
        <dbReference type="ChEBI" id="CHEBI:57945"/>
        <dbReference type="ChEBI" id="CHEBI:132124"/>
    </reaction>
</comment>
<keyword evidence="3 12" id="KW-0874">Quinone</keyword>
<keyword evidence="1 12" id="KW-1003">Cell membrane</keyword>
<evidence type="ECO:0000256" key="8">
    <source>
        <dbReference type="ARBA" id="ARBA00023014"/>
    </source>
</evidence>
<dbReference type="PANTHER" id="PTHR10849">
    <property type="entry name" value="NADH DEHYDROGENASE UBIQUINONE IRON-SULFUR PROTEIN 8, MITOCHONDRIAL"/>
    <property type="match status" value="1"/>
</dbReference>
<comment type="similarity">
    <text evidence="12">Belongs to the complex I 23 kDa subunit family.</text>
</comment>
<dbReference type="GO" id="GO:0005886">
    <property type="term" value="C:plasma membrane"/>
    <property type="evidence" value="ECO:0007669"/>
    <property type="project" value="UniProtKB-SubCell"/>
</dbReference>
<organism evidence="14">
    <name type="scientific">uncultured Sulfurovum sp</name>
    <dbReference type="NCBI Taxonomy" id="269237"/>
    <lineage>
        <taxon>Bacteria</taxon>
        <taxon>Pseudomonadati</taxon>
        <taxon>Campylobacterota</taxon>
        <taxon>Epsilonproteobacteria</taxon>
        <taxon>Campylobacterales</taxon>
        <taxon>Sulfurovaceae</taxon>
        <taxon>Sulfurovum</taxon>
        <taxon>environmental samples</taxon>
    </lineage>
</organism>
<evidence type="ECO:0000256" key="9">
    <source>
        <dbReference type="ARBA" id="ARBA00023027"/>
    </source>
</evidence>
<dbReference type="GO" id="GO:0048038">
    <property type="term" value="F:quinone binding"/>
    <property type="evidence" value="ECO:0007669"/>
    <property type="project" value="UniProtKB-KW"/>
</dbReference>
<dbReference type="PROSITE" id="PS00198">
    <property type="entry name" value="4FE4S_FER_1"/>
    <property type="match status" value="1"/>
</dbReference>
<reference evidence="14" key="1">
    <citation type="submission" date="2020-01" db="EMBL/GenBank/DDBJ databases">
        <authorList>
            <person name="Meier V. D."/>
            <person name="Meier V D."/>
        </authorList>
    </citation>
    <scope>NUCLEOTIDE SEQUENCE</scope>
    <source>
        <strain evidence="14">HLG_WM_MAG_06</strain>
    </source>
</reference>
<keyword evidence="10 12" id="KW-0830">Ubiquinone</keyword>
<comment type="cofactor">
    <cofactor evidence="12">
        <name>[4Fe-4S] cluster</name>
        <dbReference type="ChEBI" id="CHEBI:49883"/>
    </cofactor>
    <text evidence="12">Binds 2 [4Fe-4S] clusters per subunit.</text>
</comment>
<keyword evidence="14" id="KW-0560">Oxidoreductase</keyword>
<feature type="binding site" evidence="12">
    <location>
        <position position="82"/>
    </location>
    <ligand>
        <name>[4Fe-4S] cluster</name>
        <dbReference type="ChEBI" id="CHEBI:49883"/>
        <label>1</label>
    </ligand>
</feature>
<comment type="function">
    <text evidence="12">NDH-1 shuttles electrons from NADH, via FMN and iron-sulfur (Fe-S) centers, to quinones in the respiratory chain. The immediate electron acceptor for the enzyme in this species is believed to be ubiquinone. Couples the redox reaction to proton translocation (for every two electrons transferred, four hydrogen ions are translocated across the cytoplasmic membrane), and thus conserves the redox energy in a proton gradient.</text>
</comment>
<feature type="domain" description="4Fe-4S ferredoxin-type" evidence="13">
    <location>
        <begin position="108"/>
        <end position="137"/>
    </location>
</feature>
<sequence length="168" mass="18933">MGIKTVKRHGDTLRDKLYIPAIVSGMKTTMRHFVTNIKDNSNLITKSYPEVQPTDITDRYRGVHRLTKREDDSISCVACYMCATACPADCMFIEATERTDGVDEKMPAVFNIDLLECVFCGYCVEACPCDAIRMDTGIFSFVADQRKDFILSKEALLANTRSKDFSDD</sequence>
<comment type="subcellular location">
    <subcellularLocation>
        <location evidence="12">Cell membrane</location>
        <topology evidence="12">Peripheral membrane protein</topology>
    </subcellularLocation>
</comment>
<keyword evidence="5" id="KW-0677">Repeat</keyword>
<dbReference type="Gene3D" id="3.30.70.3270">
    <property type="match status" value="1"/>
</dbReference>
<feature type="binding site" evidence="12">
    <location>
        <position position="120"/>
    </location>
    <ligand>
        <name>[4Fe-4S] cluster</name>
        <dbReference type="ChEBI" id="CHEBI:49883"/>
        <label>2</label>
    </ligand>
</feature>
<keyword evidence="11 12" id="KW-0472">Membrane</keyword>
<dbReference type="PANTHER" id="PTHR10849:SF24">
    <property type="entry name" value="NADH-QUINONE OXIDOREDUCTASE SUBUNIT I 2"/>
    <property type="match status" value="1"/>
</dbReference>
<evidence type="ECO:0000256" key="4">
    <source>
        <dbReference type="ARBA" id="ARBA00022723"/>
    </source>
</evidence>
<dbReference type="GO" id="GO:0051539">
    <property type="term" value="F:4 iron, 4 sulfur cluster binding"/>
    <property type="evidence" value="ECO:0007669"/>
    <property type="project" value="UniProtKB-KW"/>
</dbReference>
<evidence type="ECO:0000256" key="6">
    <source>
        <dbReference type="ARBA" id="ARBA00022967"/>
    </source>
</evidence>
<dbReference type="PROSITE" id="PS51379">
    <property type="entry name" value="4FE4S_FER_2"/>
    <property type="match status" value="2"/>
</dbReference>
<keyword evidence="4 12" id="KW-0479">Metal-binding</keyword>
<dbReference type="GO" id="GO:0005506">
    <property type="term" value="F:iron ion binding"/>
    <property type="evidence" value="ECO:0007669"/>
    <property type="project" value="UniProtKB-UniRule"/>
</dbReference>
<keyword evidence="8 12" id="KW-0411">Iron-sulfur</keyword>
<evidence type="ECO:0000256" key="10">
    <source>
        <dbReference type="ARBA" id="ARBA00023075"/>
    </source>
</evidence>
<feature type="binding site" evidence="12">
    <location>
        <position position="79"/>
    </location>
    <ligand>
        <name>[4Fe-4S] cluster</name>
        <dbReference type="ChEBI" id="CHEBI:49883"/>
        <label>1</label>
    </ligand>
</feature>
<feature type="domain" description="4Fe-4S ferredoxin-type" evidence="13">
    <location>
        <begin position="67"/>
        <end position="96"/>
    </location>
</feature>
<dbReference type="AlphaFoldDB" id="A0A6S6SXK5"/>
<dbReference type="HAMAP" id="MF_01351">
    <property type="entry name" value="NDH1_NuoI"/>
    <property type="match status" value="1"/>
</dbReference>
<evidence type="ECO:0000259" key="13">
    <source>
        <dbReference type="PROSITE" id="PS51379"/>
    </source>
</evidence>
<dbReference type="InterPro" id="IPR010226">
    <property type="entry name" value="NADH_quinone_OxRdtase_chainI"/>
</dbReference>
<comment type="subunit">
    <text evidence="12">NDH-1 is composed of 14 different subunits. Subunits NuoA, H, J, K, L, M, N constitute the membrane sector of the complex.</text>
</comment>
<dbReference type="EC" id="7.1.1.-" evidence="12"/>
<evidence type="ECO:0000256" key="1">
    <source>
        <dbReference type="ARBA" id="ARBA00022475"/>
    </source>
</evidence>
<evidence type="ECO:0000256" key="3">
    <source>
        <dbReference type="ARBA" id="ARBA00022719"/>
    </source>
</evidence>
<dbReference type="InterPro" id="IPR017896">
    <property type="entry name" value="4Fe4S_Fe-S-bd"/>
</dbReference>
<feature type="binding site" evidence="12">
    <location>
        <position position="117"/>
    </location>
    <ligand>
        <name>[4Fe-4S] cluster</name>
        <dbReference type="ChEBI" id="CHEBI:49883"/>
        <label>2</label>
    </ligand>
</feature>
<accession>A0A6S6SXK5</accession>
<keyword evidence="6 12" id="KW-1278">Translocase</keyword>
<evidence type="ECO:0000256" key="5">
    <source>
        <dbReference type="ARBA" id="ARBA00022737"/>
    </source>
</evidence>
<feature type="binding site" evidence="12">
    <location>
        <position position="123"/>
    </location>
    <ligand>
        <name>[4Fe-4S] cluster</name>
        <dbReference type="ChEBI" id="CHEBI:49883"/>
        <label>2</label>
    </ligand>
</feature>
<proteinExistence type="inferred from homology"/>
<feature type="binding site" evidence="12">
    <location>
        <position position="76"/>
    </location>
    <ligand>
        <name>[4Fe-4S] cluster</name>
        <dbReference type="ChEBI" id="CHEBI:49883"/>
        <label>1</label>
    </ligand>
</feature>
<evidence type="ECO:0000256" key="2">
    <source>
        <dbReference type="ARBA" id="ARBA00022485"/>
    </source>
</evidence>
<evidence type="ECO:0000256" key="11">
    <source>
        <dbReference type="ARBA" id="ARBA00023136"/>
    </source>
</evidence>
<evidence type="ECO:0000256" key="7">
    <source>
        <dbReference type="ARBA" id="ARBA00023004"/>
    </source>
</evidence>
<feature type="binding site" evidence="12">
    <location>
        <position position="127"/>
    </location>
    <ligand>
        <name>[4Fe-4S] cluster</name>
        <dbReference type="ChEBI" id="CHEBI:49883"/>
        <label>1</label>
    </ligand>
</feature>
<evidence type="ECO:0000256" key="12">
    <source>
        <dbReference type="HAMAP-Rule" id="MF_01351"/>
    </source>
</evidence>
<keyword evidence="2 12" id="KW-0004">4Fe-4S</keyword>
<dbReference type="Pfam" id="PF13237">
    <property type="entry name" value="Fer4_10"/>
    <property type="match status" value="1"/>
</dbReference>